<accession>A0A1N6YTY9</accession>
<evidence type="ECO:0000313" key="2">
    <source>
        <dbReference type="Proteomes" id="UP000185669"/>
    </source>
</evidence>
<dbReference type="Proteomes" id="UP000185669">
    <property type="component" value="Unassembled WGS sequence"/>
</dbReference>
<gene>
    <name evidence="1" type="ORF">SAMN05421834_11555</name>
</gene>
<proteinExistence type="predicted"/>
<protein>
    <submittedName>
        <fullName evidence="1">Uncharacterized protein</fullName>
    </submittedName>
</protein>
<dbReference type="STRING" id="56779.SAMN05421834_11555"/>
<keyword evidence="2" id="KW-1185">Reference proteome</keyword>
<reference evidence="2" key="1">
    <citation type="submission" date="2017-01" db="EMBL/GenBank/DDBJ databases">
        <authorList>
            <person name="Varghese N."/>
            <person name="Submissions S."/>
        </authorList>
    </citation>
    <scope>NUCLEOTIDE SEQUENCE [LARGE SCALE GENOMIC DNA]</scope>
    <source>
        <strain evidence="2">ATCC 700103</strain>
    </source>
</reference>
<sequence>MSKKAEKMDNLFDERANSYDEHMRNNVVNFEEFYKSIASPISRTD</sequence>
<dbReference type="AlphaFoldDB" id="A0A1N6YTY9"/>
<dbReference type="EMBL" id="FTNC01000015">
    <property type="protein sequence ID" value="SIR18060.1"/>
    <property type="molecule type" value="Genomic_DNA"/>
</dbReference>
<dbReference type="RefSeq" id="WP_159437161.1">
    <property type="nucleotide sequence ID" value="NZ_FTNC01000015.1"/>
</dbReference>
<organism evidence="1 2">
    <name type="scientific">Halanaerobium kushneri</name>
    <dbReference type="NCBI Taxonomy" id="56779"/>
    <lineage>
        <taxon>Bacteria</taxon>
        <taxon>Bacillati</taxon>
        <taxon>Bacillota</taxon>
        <taxon>Clostridia</taxon>
        <taxon>Halanaerobiales</taxon>
        <taxon>Halanaerobiaceae</taxon>
        <taxon>Halanaerobium</taxon>
    </lineage>
</organism>
<evidence type="ECO:0000313" key="1">
    <source>
        <dbReference type="EMBL" id="SIR18060.1"/>
    </source>
</evidence>
<name>A0A1N6YTY9_9FIRM</name>
<dbReference type="OrthoDB" id="465705at2"/>